<evidence type="ECO:0000313" key="4">
    <source>
        <dbReference type="EMBL" id="MFC0254686.1"/>
    </source>
</evidence>
<dbReference type="CDD" id="cd16961">
    <property type="entry name" value="RMtype1_S_TRD-CR_like"/>
    <property type="match status" value="1"/>
</dbReference>
<dbReference type="PANTHER" id="PTHR43140">
    <property type="entry name" value="TYPE-1 RESTRICTION ENZYME ECOKI SPECIFICITY PROTEIN"/>
    <property type="match status" value="1"/>
</dbReference>
<comment type="caution">
    <text evidence="4">The sequence shown here is derived from an EMBL/GenBank/DDBJ whole genome shotgun (WGS) entry which is preliminary data.</text>
</comment>
<dbReference type="InterPro" id="IPR044946">
    <property type="entry name" value="Restrct_endonuc_typeI_TRD_sf"/>
</dbReference>
<evidence type="ECO:0000256" key="2">
    <source>
        <dbReference type="ARBA" id="ARBA00023125"/>
    </source>
</evidence>
<feature type="compositionally biased region" description="Acidic residues" evidence="3">
    <location>
        <begin position="429"/>
        <end position="462"/>
    </location>
</feature>
<evidence type="ECO:0000256" key="3">
    <source>
        <dbReference type="SAM" id="MobiDB-lite"/>
    </source>
</evidence>
<dbReference type="SUPFAM" id="SSF116734">
    <property type="entry name" value="DNA methylase specificity domain"/>
    <property type="match status" value="2"/>
</dbReference>
<name>A0ABV6FMB2_9BURK</name>
<proteinExistence type="predicted"/>
<dbReference type="InterPro" id="IPR051212">
    <property type="entry name" value="Type-I_RE_S_subunit"/>
</dbReference>
<keyword evidence="2" id="KW-0238">DNA-binding</keyword>
<keyword evidence="1" id="KW-0680">Restriction system</keyword>
<dbReference type="PANTHER" id="PTHR43140:SF1">
    <property type="entry name" value="TYPE I RESTRICTION ENZYME ECOKI SPECIFICITY SUBUNIT"/>
    <property type="match status" value="1"/>
</dbReference>
<dbReference type="Proteomes" id="UP001589773">
    <property type="component" value="Unassembled WGS sequence"/>
</dbReference>
<gene>
    <name evidence="4" type="ORF">ACFFJK_22665</name>
</gene>
<evidence type="ECO:0000313" key="5">
    <source>
        <dbReference type="Proteomes" id="UP001589773"/>
    </source>
</evidence>
<evidence type="ECO:0008006" key="6">
    <source>
        <dbReference type="Google" id="ProtNLM"/>
    </source>
</evidence>
<dbReference type="EMBL" id="JBHLWP010000044">
    <property type="protein sequence ID" value="MFC0254686.1"/>
    <property type="molecule type" value="Genomic_DNA"/>
</dbReference>
<keyword evidence="5" id="KW-1185">Reference proteome</keyword>
<accession>A0ABV6FMB2</accession>
<evidence type="ECO:0000256" key="1">
    <source>
        <dbReference type="ARBA" id="ARBA00022747"/>
    </source>
</evidence>
<dbReference type="Gene3D" id="3.90.220.20">
    <property type="entry name" value="DNA methylase specificity domains"/>
    <property type="match status" value="2"/>
</dbReference>
<dbReference type="RefSeq" id="WP_379681931.1">
    <property type="nucleotide sequence ID" value="NZ_JBHLWP010000044.1"/>
</dbReference>
<sequence length="462" mass="52191">MPVPYPSYTPSGLSWAPQIPEGWQVQRNGRLFSHRVETGYPDLPILEVSLRTGVRVRDMVNGKRKQVMSAKEKYKRAVKGDIAYNMMRMWQGAVGPAPADGLVSPAYVVVKPHAGVNSAYFSYLFRTAAYMQEVNKYSRGIVADRNRLYWESFKQMPSLVPPPGDQNQIVAYLRTYELRSTHLIRHKRELIRLLSELVASIVDRAVRYGVGAQPNLKKSQIDWLGDVPEHWVICRADQVLTPVRKQVKMASLAGQDVFHYSIPVLSKTGDGRAESSTAIDSDKLLISGGELLVSKLNPHKGYVHLSREHPLPIVCSSELVPLMPKKCLPEFAKFVYQCRTVREYLQANARSATRSHSRVDPALISKMVWAWPDIEEQRSIVEYIQNENAPLLNAIEQAKDEIRLVRELCDGQIARVVTGQFDVRTWQPDPEDPITEEDLTALGDDDDNDTTEEETDGDDGHD</sequence>
<feature type="region of interest" description="Disordered" evidence="3">
    <location>
        <begin position="424"/>
        <end position="462"/>
    </location>
</feature>
<protein>
    <recommendedName>
        <fullName evidence="6">Restriction endonuclease subunit S</fullName>
    </recommendedName>
</protein>
<reference evidence="4 5" key="1">
    <citation type="submission" date="2024-09" db="EMBL/GenBank/DDBJ databases">
        <authorList>
            <person name="Sun Q."/>
            <person name="Mori K."/>
        </authorList>
    </citation>
    <scope>NUCLEOTIDE SEQUENCE [LARGE SCALE GENOMIC DNA]</scope>
    <source>
        <strain evidence="4 5">CCM 7792</strain>
    </source>
</reference>
<organism evidence="4 5">
    <name type="scientific">Massilia consociata</name>
    <dbReference type="NCBI Taxonomy" id="760117"/>
    <lineage>
        <taxon>Bacteria</taxon>
        <taxon>Pseudomonadati</taxon>
        <taxon>Pseudomonadota</taxon>
        <taxon>Betaproteobacteria</taxon>
        <taxon>Burkholderiales</taxon>
        <taxon>Oxalobacteraceae</taxon>
        <taxon>Telluria group</taxon>
        <taxon>Massilia</taxon>
    </lineage>
</organism>